<sequence>MQFLSISILIISIAFAACFVCGAFGGCGVSKQTAAKEPMQKSRFTQAFDRYEILMENEIAKNGQKTNKKTQRFKRLKSKKKLPNESTAPEIRDIRDMGNGIVMRDVINGANKIDLVVKGRKSTSKK</sequence>
<reference evidence="3" key="1">
    <citation type="submission" date="2014-05" db="EMBL/GenBank/DDBJ databases">
        <title>The genome and life-stage specific transcriptomes of Globodera pallida elucidate key aspects of plant parasitism by a cyst nematode.</title>
        <authorList>
            <person name="Cotton J.A."/>
            <person name="Lilley C.J."/>
            <person name="Jones L.M."/>
            <person name="Kikuchi T."/>
            <person name="Reid A.J."/>
            <person name="Thorpe P."/>
            <person name="Tsai I.J."/>
            <person name="Beasley H."/>
            <person name="Blok V."/>
            <person name="Cock P.J.A."/>
            <person name="Van den Akker S.E."/>
            <person name="Holroyd N."/>
            <person name="Hunt M."/>
            <person name="Mantelin S."/>
            <person name="Naghra H."/>
            <person name="Pain A."/>
            <person name="Palomares-Rius J.E."/>
            <person name="Zarowiecki M."/>
            <person name="Berriman M."/>
            <person name="Jones J.T."/>
            <person name="Urwin P.E."/>
        </authorList>
    </citation>
    <scope>NUCLEOTIDE SEQUENCE [LARGE SCALE GENOMIC DNA]</scope>
    <source>
        <strain evidence="3">Lindley</strain>
    </source>
</reference>
<proteinExistence type="predicted"/>
<name>A0A183BP41_GLOPA</name>
<dbReference type="Proteomes" id="UP000050741">
    <property type="component" value="Unassembled WGS sequence"/>
</dbReference>
<accession>A0A183BP41</accession>
<keyword evidence="2" id="KW-0732">Signal</keyword>
<dbReference type="AlphaFoldDB" id="A0A183BP41"/>
<keyword evidence="3" id="KW-1185">Reference proteome</keyword>
<feature type="compositionally biased region" description="Basic residues" evidence="1">
    <location>
        <begin position="66"/>
        <end position="81"/>
    </location>
</feature>
<dbReference type="WBParaSite" id="GPLIN_000237700">
    <property type="protein sequence ID" value="GPLIN_000237700"/>
    <property type="gene ID" value="GPLIN_000237700"/>
</dbReference>
<feature type="chain" id="PRO_5008146439" evidence="2">
    <location>
        <begin position="17"/>
        <end position="126"/>
    </location>
</feature>
<reference evidence="4" key="2">
    <citation type="submission" date="2016-06" db="UniProtKB">
        <authorList>
            <consortium name="WormBaseParasite"/>
        </authorList>
    </citation>
    <scope>IDENTIFICATION</scope>
</reference>
<evidence type="ECO:0000256" key="2">
    <source>
        <dbReference type="SAM" id="SignalP"/>
    </source>
</evidence>
<evidence type="ECO:0000313" key="4">
    <source>
        <dbReference type="WBParaSite" id="GPLIN_000237700"/>
    </source>
</evidence>
<evidence type="ECO:0000313" key="3">
    <source>
        <dbReference type="Proteomes" id="UP000050741"/>
    </source>
</evidence>
<evidence type="ECO:0000256" key="1">
    <source>
        <dbReference type="SAM" id="MobiDB-lite"/>
    </source>
</evidence>
<feature type="region of interest" description="Disordered" evidence="1">
    <location>
        <begin position="64"/>
        <end position="90"/>
    </location>
</feature>
<protein>
    <submittedName>
        <fullName evidence="4">Uncharacterized protein</fullName>
    </submittedName>
</protein>
<organism evidence="3 4">
    <name type="scientific">Globodera pallida</name>
    <name type="common">Potato cyst nematode worm</name>
    <name type="synonym">Heterodera pallida</name>
    <dbReference type="NCBI Taxonomy" id="36090"/>
    <lineage>
        <taxon>Eukaryota</taxon>
        <taxon>Metazoa</taxon>
        <taxon>Ecdysozoa</taxon>
        <taxon>Nematoda</taxon>
        <taxon>Chromadorea</taxon>
        <taxon>Rhabditida</taxon>
        <taxon>Tylenchina</taxon>
        <taxon>Tylenchomorpha</taxon>
        <taxon>Tylenchoidea</taxon>
        <taxon>Heteroderidae</taxon>
        <taxon>Heteroderinae</taxon>
        <taxon>Globodera</taxon>
    </lineage>
</organism>
<feature type="signal peptide" evidence="2">
    <location>
        <begin position="1"/>
        <end position="16"/>
    </location>
</feature>